<protein>
    <submittedName>
        <fullName evidence="2">Secreted protein</fullName>
    </submittedName>
</protein>
<keyword evidence="1" id="KW-1185">Reference proteome</keyword>
<reference evidence="2" key="1">
    <citation type="submission" date="2017-02" db="UniProtKB">
        <authorList>
            <consortium name="WormBaseParasite"/>
        </authorList>
    </citation>
    <scope>IDENTIFICATION</scope>
</reference>
<organism evidence="1 2">
    <name type="scientific">Ascaris lumbricoides</name>
    <name type="common">Giant roundworm</name>
    <dbReference type="NCBI Taxonomy" id="6252"/>
    <lineage>
        <taxon>Eukaryota</taxon>
        <taxon>Metazoa</taxon>
        <taxon>Ecdysozoa</taxon>
        <taxon>Nematoda</taxon>
        <taxon>Chromadorea</taxon>
        <taxon>Rhabditida</taxon>
        <taxon>Spirurina</taxon>
        <taxon>Ascaridomorpha</taxon>
        <taxon>Ascaridoidea</taxon>
        <taxon>Ascarididae</taxon>
        <taxon>Ascaris</taxon>
    </lineage>
</organism>
<evidence type="ECO:0000313" key="1">
    <source>
        <dbReference type="Proteomes" id="UP000036681"/>
    </source>
</evidence>
<dbReference type="WBParaSite" id="ALUE_0000806201-mRNA-1">
    <property type="protein sequence ID" value="ALUE_0000806201-mRNA-1"/>
    <property type="gene ID" value="ALUE_0000806201"/>
</dbReference>
<name>A0A0M3HXJ5_ASCLU</name>
<proteinExistence type="predicted"/>
<dbReference type="AlphaFoldDB" id="A0A0M3HXJ5"/>
<evidence type="ECO:0000313" key="2">
    <source>
        <dbReference type="WBParaSite" id="ALUE_0000806201-mRNA-1"/>
    </source>
</evidence>
<accession>A0A0M3HXJ5</accession>
<sequence length="94" mass="10266">MMVCGLIMAHHRCNWDATVGSGIISGGSAVANEVITRRRIPSTVNINETNVMHGCDRDDGLIIWLIPFDCVDVVLLSCGYRPWDSWMGGGRFAG</sequence>
<dbReference type="Proteomes" id="UP000036681">
    <property type="component" value="Unplaced"/>
</dbReference>